<keyword evidence="2" id="KW-0805">Transcription regulation</keyword>
<sequence length="298" mass="34452">MDMKQLKYFKTIVDEGNISKAARVLHLAQPPLSQQLKRLEEELGTVLIKRYTQQWELTETGETLYRHAVRMLQDIKEIKQEISEIEEGIRGTLTIGVAPSCVGFLPPKVREFREKYPNVFIKVWKEDSSSLQQLLFDGEIELAFMLLPTNFQDYHVIHLPQNPFVVVIPSRWKSQFPKDTVKLKDMIHYPFLMLGPMKGYSMYEYILGQFHKHQFSPNIVMECKDISTLLSFVSAEIGISIIPKSDIYGSFHQDLTALEIEDFSLYVEPAILYRKQHRLTKAAEHFVSGWIGSEGQAP</sequence>
<protein>
    <submittedName>
        <fullName evidence="6">LysR family transcriptional regulator</fullName>
    </submittedName>
</protein>
<keyword evidence="3" id="KW-0238">DNA-binding</keyword>
<organism evidence="6 7">
    <name type="scientific">Niallia oryzisoli</name>
    <dbReference type="NCBI Taxonomy" id="1737571"/>
    <lineage>
        <taxon>Bacteria</taxon>
        <taxon>Bacillati</taxon>
        <taxon>Bacillota</taxon>
        <taxon>Bacilli</taxon>
        <taxon>Bacillales</taxon>
        <taxon>Bacillaceae</taxon>
        <taxon>Niallia</taxon>
    </lineage>
</organism>
<dbReference type="Pfam" id="PF00126">
    <property type="entry name" value="HTH_1"/>
    <property type="match status" value="1"/>
</dbReference>
<dbReference type="InterPro" id="IPR000847">
    <property type="entry name" value="LysR_HTH_N"/>
</dbReference>
<accession>A0ABZ2CBP8</accession>
<comment type="similarity">
    <text evidence="1">Belongs to the LysR transcriptional regulatory family.</text>
</comment>
<dbReference type="InterPro" id="IPR036390">
    <property type="entry name" value="WH_DNA-bd_sf"/>
</dbReference>
<dbReference type="Gene3D" id="1.10.10.10">
    <property type="entry name" value="Winged helix-like DNA-binding domain superfamily/Winged helix DNA-binding domain"/>
    <property type="match status" value="1"/>
</dbReference>
<evidence type="ECO:0000259" key="5">
    <source>
        <dbReference type="PROSITE" id="PS50931"/>
    </source>
</evidence>
<dbReference type="PANTHER" id="PTHR30419">
    <property type="entry name" value="HTH-TYPE TRANSCRIPTIONAL REGULATOR YBHD"/>
    <property type="match status" value="1"/>
</dbReference>
<evidence type="ECO:0000256" key="3">
    <source>
        <dbReference type="ARBA" id="ARBA00023125"/>
    </source>
</evidence>
<evidence type="ECO:0000313" key="6">
    <source>
        <dbReference type="EMBL" id="WVX81209.1"/>
    </source>
</evidence>
<dbReference type="PROSITE" id="PS50931">
    <property type="entry name" value="HTH_LYSR"/>
    <property type="match status" value="1"/>
</dbReference>
<evidence type="ECO:0000313" key="7">
    <source>
        <dbReference type="Proteomes" id="UP001357223"/>
    </source>
</evidence>
<dbReference type="Proteomes" id="UP001357223">
    <property type="component" value="Chromosome"/>
</dbReference>
<dbReference type="PRINTS" id="PR00039">
    <property type="entry name" value="HTHLYSR"/>
</dbReference>
<dbReference type="CDD" id="cd05466">
    <property type="entry name" value="PBP2_LTTR_substrate"/>
    <property type="match status" value="1"/>
</dbReference>
<dbReference type="InterPro" id="IPR036388">
    <property type="entry name" value="WH-like_DNA-bd_sf"/>
</dbReference>
<dbReference type="RefSeq" id="WP_338450139.1">
    <property type="nucleotide sequence ID" value="NZ_CP137640.1"/>
</dbReference>
<dbReference type="SUPFAM" id="SSF53850">
    <property type="entry name" value="Periplasmic binding protein-like II"/>
    <property type="match status" value="1"/>
</dbReference>
<evidence type="ECO:0000256" key="4">
    <source>
        <dbReference type="ARBA" id="ARBA00023163"/>
    </source>
</evidence>
<dbReference type="SUPFAM" id="SSF46785">
    <property type="entry name" value="Winged helix' DNA-binding domain"/>
    <property type="match status" value="1"/>
</dbReference>
<proteinExistence type="inferred from homology"/>
<dbReference type="Pfam" id="PF03466">
    <property type="entry name" value="LysR_substrate"/>
    <property type="match status" value="1"/>
</dbReference>
<keyword evidence="4" id="KW-0804">Transcription</keyword>
<keyword evidence="7" id="KW-1185">Reference proteome</keyword>
<name>A0ABZ2CBP8_9BACI</name>
<reference evidence="6 7" key="1">
    <citation type="submission" date="2023-10" db="EMBL/GenBank/DDBJ databases">
        <title>Niallia locisalis sp.nov. isolated from a salt pond sample.</title>
        <authorList>
            <person name="Li X.-J."/>
            <person name="Dong L."/>
        </authorList>
    </citation>
    <scope>NUCLEOTIDE SEQUENCE [LARGE SCALE GENOMIC DNA]</scope>
    <source>
        <strain evidence="6 7">DSM 29761</strain>
    </source>
</reference>
<evidence type="ECO:0000256" key="2">
    <source>
        <dbReference type="ARBA" id="ARBA00023015"/>
    </source>
</evidence>
<dbReference type="InterPro" id="IPR005119">
    <property type="entry name" value="LysR_subst-bd"/>
</dbReference>
<dbReference type="EMBL" id="CP137640">
    <property type="protein sequence ID" value="WVX81209.1"/>
    <property type="molecule type" value="Genomic_DNA"/>
</dbReference>
<evidence type="ECO:0000256" key="1">
    <source>
        <dbReference type="ARBA" id="ARBA00009437"/>
    </source>
</evidence>
<gene>
    <name evidence="6" type="ORF">R4Z09_29115</name>
</gene>
<feature type="domain" description="HTH lysR-type" evidence="5">
    <location>
        <begin position="1"/>
        <end position="58"/>
    </location>
</feature>
<dbReference type="PANTHER" id="PTHR30419:SF28">
    <property type="entry name" value="HTH-TYPE TRANSCRIPTIONAL REGULATOR BSDA"/>
    <property type="match status" value="1"/>
</dbReference>
<dbReference type="Gene3D" id="3.40.190.290">
    <property type="match status" value="1"/>
</dbReference>
<dbReference type="InterPro" id="IPR050950">
    <property type="entry name" value="HTH-type_LysR_regulators"/>
</dbReference>